<gene>
    <name evidence="4" type="ORF">WCY31_05830</name>
</gene>
<evidence type="ECO:0000259" key="3">
    <source>
        <dbReference type="Pfam" id="PF14402"/>
    </source>
</evidence>
<dbReference type="Pfam" id="PF14400">
    <property type="entry name" value="Transglut_i_TM"/>
    <property type="match status" value="1"/>
</dbReference>
<keyword evidence="1" id="KW-0812">Transmembrane</keyword>
<dbReference type="InterPro" id="IPR025840">
    <property type="entry name" value="7TM_transglut"/>
</dbReference>
<accession>A0ABZ3HCH8</accession>
<reference evidence="4 5" key="1">
    <citation type="submission" date="2024-03" db="EMBL/GenBank/DDBJ databases">
        <title>Sulfurimonas sp. HSL3-1.</title>
        <authorList>
            <person name="Wang S."/>
        </authorList>
    </citation>
    <scope>NUCLEOTIDE SEQUENCE [LARGE SCALE GENOMIC DNA]</scope>
    <source>
        <strain evidence="4 5">HSL3-1</strain>
    </source>
</reference>
<feature type="transmembrane region" description="Helical" evidence="1">
    <location>
        <begin position="346"/>
        <end position="376"/>
    </location>
</feature>
<keyword evidence="1" id="KW-0472">Membrane</keyword>
<dbReference type="InterPro" id="IPR025838">
    <property type="entry name" value="Transglut_i_TM"/>
</dbReference>
<dbReference type="Proteomes" id="UP001447842">
    <property type="component" value="Chromosome"/>
</dbReference>
<dbReference type="Pfam" id="PF14402">
    <property type="entry name" value="7TM_transglut"/>
    <property type="match status" value="1"/>
</dbReference>
<evidence type="ECO:0000313" key="5">
    <source>
        <dbReference type="Proteomes" id="UP001447842"/>
    </source>
</evidence>
<feature type="transmembrane region" description="Helical" evidence="1">
    <location>
        <begin position="478"/>
        <end position="496"/>
    </location>
</feature>
<feature type="transmembrane region" description="Helical" evidence="1">
    <location>
        <begin position="6"/>
        <end position="25"/>
    </location>
</feature>
<evidence type="ECO:0000256" key="1">
    <source>
        <dbReference type="SAM" id="Phobius"/>
    </source>
</evidence>
<dbReference type="EMBL" id="CP147920">
    <property type="protein sequence ID" value="XAU16226.1"/>
    <property type="molecule type" value="Genomic_DNA"/>
</dbReference>
<sequence length="512" mass="57154">MISSRFQVLMIVMLLAMAGLFVSWYKVVYLGVPVTPHDKRSVFTVTAEVDLEGTGSAASVSLRLPSQQPGMKILEREGEAGEFGMTTASMQDGELLHWTKRQFDDKSKLFYKVRVTPEPLYEPQERKDMWDTSPAYDDTQFWDASEQAAAAGILNFAREHSADGISLAAQLIDMFNTEMPTDAVKELLAKKNETTSSLVMALLAREKVPFRKVRGIMLEDGQKKRRAVTLLEVKGTDETGYFSFKSGQITLPENFFVWSLGNRAMMTTKGIAKARLRFSVSEAKVAASMLSKREMLRQGNDFLNFSLYTLPSSQQNAFKQLLLIPIGALVVVIFRILIGIRTMGTFMPVLFALAFIQTTLISGLAMFFVIVASGLIVRSYLSRLQLLLVARISAVIIVVISIMSIMSIISFKLGIDEVLKITFFPMIILSWTIERMSILWEESGAREALTQVGGSLIVAIAASFAMDNDFVRHLTFTFPELQLLVLAMVILIGRYTGYRLSELVRFAPMAGR</sequence>
<dbReference type="RefSeq" id="WP_345973633.1">
    <property type="nucleotide sequence ID" value="NZ_CP147920.1"/>
</dbReference>
<feature type="transmembrane region" description="Helical" evidence="1">
    <location>
        <begin position="388"/>
        <end position="411"/>
    </location>
</feature>
<feature type="domain" description="Inactive transglutaminase fused to 7 transmembrane helices" evidence="2">
    <location>
        <begin position="25"/>
        <end position="190"/>
    </location>
</feature>
<evidence type="ECO:0000313" key="4">
    <source>
        <dbReference type="EMBL" id="XAU16226.1"/>
    </source>
</evidence>
<keyword evidence="1" id="KW-1133">Transmembrane helix</keyword>
<evidence type="ECO:0000259" key="2">
    <source>
        <dbReference type="Pfam" id="PF14400"/>
    </source>
</evidence>
<protein>
    <submittedName>
        <fullName evidence="4">UUP1 family membrane protein</fullName>
    </submittedName>
</protein>
<keyword evidence="5" id="KW-1185">Reference proteome</keyword>
<proteinExistence type="predicted"/>
<name>A0ABZ3HCH8_9BACT</name>
<organism evidence="4 5">
    <name type="scientific">Sulfurimonas diazotrophicus</name>
    <dbReference type="NCBI Taxonomy" id="3131939"/>
    <lineage>
        <taxon>Bacteria</taxon>
        <taxon>Pseudomonadati</taxon>
        <taxon>Campylobacterota</taxon>
        <taxon>Epsilonproteobacteria</taxon>
        <taxon>Campylobacterales</taxon>
        <taxon>Sulfurimonadaceae</taxon>
        <taxon>Sulfurimonas</taxon>
    </lineage>
</organism>
<feature type="domain" description="7 transmembrane helices usually fused to an inactive transglutaminase" evidence="3">
    <location>
        <begin position="265"/>
        <end position="509"/>
    </location>
</feature>
<feature type="transmembrane region" description="Helical" evidence="1">
    <location>
        <begin position="321"/>
        <end position="340"/>
    </location>
</feature>